<organism evidence="1 2">
    <name type="scientific">Acaryochloris marina (strain MBIC 11017)</name>
    <dbReference type="NCBI Taxonomy" id="329726"/>
    <lineage>
        <taxon>Bacteria</taxon>
        <taxon>Bacillati</taxon>
        <taxon>Cyanobacteriota</taxon>
        <taxon>Cyanophyceae</taxon>
        <taxon>Acaryochloridales</taxon>
        <taxon>Acaryochloridaceae</taxon>
        <taxon>Acaryochloris</taxon>
    </lineage>
</organism>
<name>B0C8T9_ACAM1</name>
<protein>
    <submittedName>
        <fullName evidence="1">Uncharacterized protein</fullName>
    </submittedName>
</protein>
<evidence type="ECO:0000313" key="1">
    <source>
        <dbReference type="EMBL" id="ABW25329.1"/>
    </source>
</evidence>
<dbReference type="EMBL" id="CP000828">
    <property type="protein sequence ID" value="ABW25329.1"/>
    <property type="molecule type" value="Genomic_DNA"/>
</dbReference>
<sequence length="48" mass="5109">MPPASGVSCDSSKFGFGLDLLRNGIENLLDEALLAFLTDRPLKPSACQ</sequence>
<dbReference type="AlphaFoldDB" id="B0C8T9"/>
<dbReference type="HOGENOM" id="CLU_3148184_0_0_3"/>
<accession>B0C8T9</accession>
<evidence type="ECO:0000313" key="2">
    <source>
        <dbReference type="Proteomes" id="UP000000268"/>
    </source>
</evidence>
<reference evidence="1 2" key="1">
    <citation type="journal article" date="2008" name="Proc. Natl. Acad. Sci. U.S.A.">
        <title>Niche adaptation and genome expansion in the chlorophyll d-producing cyanobacterium Acaryochloris marina.</title>
        <authorList>
            <person name="Swingley W.D."/>
            <person name="Chen M."/>
            <person name="Cheung P.C."/>
            <person name="Conrad A.L."/>
            <person name="Dejesa L.C."/>
            <person name="Hao J."/>
            <person name="Honchak B.M."/>
            <person name="Karbach L.E."/>
            <person name="Kurdoglu A."/>
            <person name="Lahiri S."/>
            <person name="Mastrian S.D."/>
            <person name="Miyashita H."/>
            <person name="Page L."/>
            <person name="Ramakrishna P."/>
            <person name="Satoh S."/>
            <person name="Sattley W.M."/>
            <person name="Shimada Y."/>
            <person name="Taylor H.L."/>
            <person name="Tomo T."/>
            <person name="Tsuchiya T."/>
            <person name="Wang Z.T."/>
            <person name="Raymond J."/>
            <person name="Mimuro M."/>
            <person name="Blankenship R.E."/>
            <person name="Touchman J.W."/>
        </authorList>
    </citation>
    <scope>NUCLEOTIDE SEQUENCE [LARGE SCALE GENOMIC DNA]</scope>
    <source>
        <strain evidence="2">MBIC 11017</strain>
    </source>
</reference>
<proteinExistence type="predicted"/>
<dbReference type="Proteomes" id="UP000000268">
    <property type="component" value="Chromosome"/>
</dbReference>
<keyword evidence="2" id="KW-1185">Reference proteome</keyword>
<gene>
    <name evidence="1" type="ordered locus">AM1_0243</name>
</gene>
<dbReference type="KEGG" id="amr:AM1_0243"/>